<dbReference type="Proteomes" id="UP000799324">
    <property type="component" value="Unassembled WGS sequence"/>
</dbReference>
<feature type="compositionally biased region" description="Polar residues" evidence="6">
    <location>
        <begin position="447"/>
        <end position="464"/>
    </location>
</feature>
<gene>
    <name evidence="9" type="ORF">K491DRAFT_781044</name>
</gene>
<evidence type="ECO:0000256" key="4">
    <source>
        <dbReference type="ARBA" id="ARBA00023136"/>
    </source>
</evidence>
<proteinExistence type="predicted"/>
<feature type="transmembrane region" description="Helical" evidence="7">
    <location>
        <begin position="311"/>
        <end position="332"/>
    </location>
</feature>
<evidence type="ECO:0000256" key="6">
    <source>
        <dbReference type="SAM" id="MobiDB-lite"/>
    </source>
</evidence>
<accession>A0A6A6SXL3</accession>
<dbReference type="GO" id="GO:0005637">
    <property type="term" value="C:nuclear inner membrane"/>
    <property type="evidence" value="ECO:0007669"/>
    <property type="project" value="UniProtKB-SubCell"/>
</dbReference>
<keyword evidence="3 7" id="KW-1133">Transmembrane helix</keyword>
<feature type="compositionally biased region" description="Polar residues" evidence="6">
    <location>
        <begin position="351"/>
        <end position="374"/>
    </location>
</feature>
<dbReference type="AlphaFoldDB" id="A0A6A6SXL3"/>
<dbReference type="OrthoDB" id="5966927at2759"/>
<dbReference type="GO" id="GO:0044732">
    <property type="term" value="C:mitotic spindle pole body"/>
    <property type="evidence" value="ECO:0007669"/>
    <property type="project" value="TreeGrafter"/>
</dbReference>
<evidence type="ECO:0000256" key="5">
    <source>
        <dbReference type="ARBA" id="ARBA00023242"/>
    </source>
</evidence>
<keyword evidence="5" id="KW-0539">Nucleus</keyword>
<keyword evidence="2 7" id="KW-0812">Transmembrane</keyword>
<dbReference type="GO" id="GO:0034992">
    <property type="term" value="C:microtubule organizing center attachment site"/>
    <property type="evidence" value="ECO:0007669"/>
    <property type="project" value="TreeGrafter"/>
</dbReference>
<feature type="transmembrane region" description="Helical" evidence="7">
    <location>
        <begin position="184"/>
        <end position="204"/>
    </location>
</feature>
<comment type="subcellular location">
    <subcellularLocation>
        <location evidence="1">Nucleus inner membrane</location>
        <topology evidence="1">Multi-pass membrane protein</topology>
    </subcellularLocation>
</comment>
<evidence type="ECO:0000256" key="3">
    <source>
        <dbReference type="ARBA" id="ARBA00022989"/>
    </source>
</evidence>
<dbReference type="GO" id="GO:0034506">
    <property type="term" value="C:chromosome, centromeric core domain"/>
    <property type="evidence" value="ECO:0007669"/>
    <property type="project" value="TreeGrafter"/>
</dbReference>
<dbReference type="Pfam" id="PF09779">
    <property type="entry name" value="Ima1_N"/>
    <property type="match status" value="1"/>
</dbReference>
<dbReference type="InterPro" id="IPR042321">
    <property type="entry name" value="Ima1"/>
</dbReference>
<reference evidence="9" key="1">
    <citation type="journal article" date="2020" name="Stud. Mycol.">
        <title>101 Dothideomycetes genomes: a test case for predicting lifestyles and emergence of pathogens.</title>
        <authorList>
            <person name="Haridas S."/>
            <person name="Albert R."/>
            <person name="Binder M."/>
            <person name="Bloem J."/>
            <person name="Labutti K."/>
            <person name="Salamov A."/>
            <person name="Andreopoulos B."/>
            <person name="Baker S."/>
            <person name="Barry K."/>
            <person name="Bills G."/>
            <person name="Bluhm B."/>
            <person name="Cannon C."/>
            <person name="Castanera R."/>
            <person name="Culley D."/>
            <person name="Daum C."/>
            <person name="Ezra D."/>
            <person name="Gonzalez J."/>
            <person name="Henrissat B."/>
            <person name="Kuo A."/>
            <person name="Liang C."/>
            <person name="Lipzen A."/>
            <person name="Lutzoni F."/>
            <person name="Magnuson J."/>
            <person name="Mondo S."/>
            <person name="Nolan M."/>
            <person name="Ohm R."/>
            <person name="Pangilinan J."/>
            <person name="Park H.-J."/>
            <person name="Ramirez L."/>
            <person name="Alfaro M."/>
            <person name="Sun H."/>
            <person name="Tritt A."/>
            <person name="Yoshinaga Y."/>
            <person name="Zwiers L.-H."/>
            <person name="Turgeon B."/>
            <person name="Goodwin S."/>
            <person name="Spatafora J."/>
            <person name="Crous P."/>
            <person name="Grigoriev I."/>
        </authorList>
    </citation>
    <scope>NUCLEOTIDE SEQUENCE</scope>
    <source>
        <strain evidence="9">CBS 122681</strain>
    </source>
</reference>
<feature type="region of interest" description="Disordered" evidence="6">
    <location>
        <begin position="343"/>
        <end position="486"/>
    </location>
</feature>
<feature type="domain" description="Ima1 N-terminal" evidence="8">
    <location>
        <begin position="9"/>
        <end position="135"/>
    </location>
</feature>
<dbReference type="GO" id="GO:0071765">
    <property type="term" value="P:nuclear inner membrane organization"/>
    <property type="evidence" value="ECO:0007669"/>
    <property type="project" value="InterPro"/>
</dbReference>
<evidence type="ECO:0000256" key="2">
    <source>
        <dbReference type="ARBA" id="ARBA00022692"/>
    </source>
</evidence>
<protein>
    <recommendedName>
        <fullName evidence="8">Ima1 N-terminal domain-containing protein</fullName>
    </recommendedName>
</protein>
<organism evidence="9 10">
    <name type="scientific">Lophiostoma macrostomum CBS 122681</name>
    <dbReference type="NCBI Taxonomy" id="1314788"/>
    <lineage>
        <taxon>Eukaryota</taxon>
        <taxon>Fungi</taxon>
        <taxon>Dikarya</taxon>
        <taxon>Ascomycota</taxon>
        <taxon>Pezizomycotina</taxon>
        <taxon>Dothideomycetes</taxon>
        <taxon>Pleosporomycetidae</taxon>
        <taxon>Pleosporales</taxon>
        <taxon>Lophiostomataceae</taxon>
        <taxon>Lophiostoma</taxon>
    </lineage>
</organism>
<name>A0A6A6SXL3_9PLEO</name>
<feature type="transmembrane region" description="Helical" evidence="7">
    <location>
        <begin position="241"/>
        <end position="260"/>
    </location>
</feature>
<evidence type="ECO:0000256" key="1">
    <source>
        <dbReference type="ARBA" id="ARBA00004473"/>
    </source>
</evidence>
<evidence type="ECO:0000259" key="8">
    <source>
        <dbReference type="Pfam" id="PF09779"/>
    </source>
</evidence>
<dbReference type="PANTHER" id="PTHR28538:SF1">
    <property type="entry name" value="INTEGRAL INNER NUCLEAR MEMBRANE PROTEIN IMA1"/>
    <property type="match status" value="1"/>
</dbReference>
<dbReference type="EMBL" id="MU004401">
    <property type="protein sequence ID" value="KAF2652465.1"/>
    <property type="molecule type" value="Genomic_DNA"/>
</dbReference>
<evidence type="ECO:0000256" key="7">
    <source>
        <dbReference type="SAM" id="Phobius"/>
    </source>
</evidence>
<keyword evidence="4 7" id="KW-0472">Membrane</keyword>
<dbReference type="InterPro" id="IPR018617">
    <property type="entry name" value="Ima1_N"/>
</dbReference>
<evidence type="ECO:0000313" key="9">
    <source>
        <dbReference type="EMBL" id="KAF2652465.1"/>
    </source>
</evidence>
<dbReference type="PANTHER" id="PTHR28538">
    <property type="entry name" value="INTEGRAL INNER NUCLEAR MEMBRANE PROTEIN IMA1"/>
    <property type="match status" value="1"/>
</dbReference>
<sequence length="582" mass="66545">MPQLLRRRLRCFYCGDYSRNEQPGIPRTWFCAHCEAMNHLDERGEITDPPAQADSPAHRVQYASARAPFAMAPPAAPAFQLCDVCLRNQEIVRNKMALYIPDPSDPDYKEYEANAEDHKLEMQTRYPPVCDNCQPGLDQAIRQADYSARTANLLRVLEDSKKVKQRLMSRELMRELQWIDVGKWLYFASLLVGVTWHFLGAFAWRTSSEPRPSLALMSPDCARKLWKEQCWDLTCFNNPPVIVLVGLSLLADFVSIFAWHRELKQMRMRPGGKLSWETLRWQSRLVLVAVRGYVFWYHQDPPAGFPIRQDFHYWHIAMTISILVVLLINLLVKLEYPGMIGSTRQHDSGIHGTSTRTSTRPGPATSFDSMSQTLGPLLKEPGDSRRILNGDSPPPSPSESSASDSDIYTPRANRHVNDDAMDWTPTGRFAKQAVPVERPLFGRRPSKSSTPTPVKNRPTPTQRLQPEANPFRTKVPPKPQHPSHKKANAFQPPIFLQALPEVQSNFLKNFIWANERPGSGQRPAGAGRSTVRRDEEFFREPQLIHDWQGYVPQKRTGVEYRFGDSLRISDERRAPYLFDDST</sequence>
<keyword evidence="10" id="KW-1185">Reference proteome</keyword>
<evidence type="ECO:0000313" key="10">
    <source>
        <dbReference type="Proteomes" id="UP000799324"/>
    </source>
</evidence>